<organism evidence="1">
    <name type="scientific">Eutreptiella gymnastica</name>
    <dbReference type="NCBI Taxonomy" id="73025"/>
    <lineage>
        <taxon>Eukaryota</taxon>
        <taxon>Discoba</taxon>
        <taxon>Euglenozoa</taxon>
        <taxon>Euglenida</taxon>
        <taxon>Spirocuta</taxon>
        <taxon>Euglenophyceae</taxon>
        <taxon>Eutreptiales</taxon>
        <taxon>Eutreptiaceae</taxon>
        <taxon>Eutreptiella</taxon>
    </lineage>
</organism>
<gene>
    <name evidence="1" type="ORF">EGYM00163_LOCUS19812</name>
</gene>
<dbReference type="AlphaFoldDB" id="A0A7S4CWH0"/>
<accession>A0A7S4CWH0</accession>
<protein>
    <submittedName>
        <fullName evidence="1">Uncharacterized protein</fullName>
    </submittedName>
</protein>
<sequence length="184" mass="20257">MNLPCWFSPSPMVLTSENNEINKHTAEIAHGQKPFSTSMSTSHEANAFSPHWGTPHKCKRINPPGSGVLIQCALCLGIVRILDLQEQISFADSIDHLVTDLALGAELGFHKGHILLRLGIELRINNQTIAENPQIISDDVGLCIDFLPLQFFTDLVSYLVEDVLHVLSALERPNAVDEASVLKL</sequence>
<dbReference type="EMBL" id="HBJA01055966">
    <property type="protein sequence ID" value="CAE0808681.1"/>
    <property type="molecule type" value="Transcribed_RNA"/>
</dbReference>
<reference evidence="1" key="1">
    <citation type="submission" date="2021-01" db="EMBL/GenBank/DDBJ databases">
        <authorList>
            <person name="Corre E."/>
            <person name="Pelletier E."/>
            <person name="Niang G."/>
            <person name="Scheremetjew M."/>
            <person name="Finn R."/>
            <person name="Kale V."/>
            <person name="Holt S."/>
            <person name="Cochrane G."/>
            <person name="Meng A."/>
            <person name="Brown T."/>
            <person name="Cohen L."/>
        </authorList>
    </citation>
    <scope>NUCLEOTIDE SEQUENCE</scope>
    <source>
        <strain evidence="1">CCMP1594</strain>
    </source>
</reference>
<evidence type="ECO:0000313" key="1">
    <source>
        <dbReference type="EMBL" id="CAE0808681.1"/>
    </source>
</evidence>
<name>A0A7S4CWH0_9EUGL</name>
<proteinExistence type="predicted"/>